<dbReference type="EMBL" id="JAPDMQ010000062">
    <property type="protein sequence ID" value="KAK0537302.1"/>
    <property type="molecule type" value="Genomic_DNA"/>
</dbReference>
<name>A0AAN6GF50_9BASI</name>
<dbReference type="AlphaFoldDB" id="A0AAN6GF50"/>
<protein>
    <submittedName>
        <fullName evidence="2">Uncharacterized protein</fullName>
    </submittedName>
</protein>
<feature type="compositionally biased region" description="Basic and acidic residues" evidence="1">
    <location>
        <begin position="164"/>
        <end position="183"/>
    </location>
</feature>
<gene>
    <name evidence="2" type="ORF">OC842_001672</name>
</gene>
<organism evidence="2 3">
    <name type="scientific">Tilletia horrida</name>
    <dbReference type="NCBI Taxonomy" id="155126"/>
    <lineage>
        <taxon>Eukaryota</taxon>
        <taxon>Fungi</taxon>
        <taxon>Dikarya</taxon>
        <taxon>Basidiomycota</taxon>
        <taxon>Ustilaginomycotina</taxon>
        <taxon>Exobasidiomycetes</taxon>
        <taxon>Tilletiales</taxon>
        <taxon>Tilletiaceae</taxon>
        <taxon>Tilletia</taxon>
    </lineage>
</organism>
<feature type="region of interest" description="Disordered" evidence="1">
    <location>
        <begin position="160"/>
        <end position="191"/>
    </location>
</feature>
<keyword evidence="3" id="KW-1185">Reference proteome</keyword>
<evidence type="ECO:0000313" key="2">
    <source>
        <dbReference type="EMBL" id="KAK0537302.1"/>
    </source>
</evidence>
<sequence length="247" mass="28342">MDLNDQSGQASAHSGFLQSQFPWLRHPKASTYINALPEDRSPLHGVDKLSADEARHWIEDNTEYEHVGWFDEDWDVSVEGRYQQYFAWAINTVSYLHARKYLPYWYYSCLVNHVLDVGRVVLPQIAARASRRIPRDGTPAVGEFLDFASSSCSIAHFPTSGCDEDTHTETPERVEESVGHEADQPTPVQRDEDCDDKLLPLSCKHNSALRWHLVHERMVKPANQYTVEAEASSQSRKRSWDEFHKDA</sequence>
<reference evidence="2" key="1">
    <citation type="journal article" date="2023" name="PhytoFront">
        <title>Draft Genome Resources of Seven Strains of Tilletia horrida, Causal Agent of Kernel Smut of Rice.</title>
        <authorList>
            <person name="Khanal S."/>
            <person name="Antony Babu S."/>
            <person name="Zhou X.G."/>
        </authorList>
    </citation>
    <scope>NUCLEOTIDE SEQUENCE</scope>
    <source>
        <strain evidence="2">TX3</strain>
    </source>
</reference>
<proteinExistence type="predicted"/>
<dbReference type="Proteomes" id="UP001176521">
    <property type="component" value="Unassembled WGS sequence"/>
</dbReference>
<evidence type="ECO:0000313" key="3">
    <source>
        <dbReference type="Proteomes" id="UP001176521"/>
    </source>
</evidence>
<evidence type="ECO:0000256" key="1">
    <source>
        <dbReference type="SAM" id="MobiDB-lite"/>
    </source>
</evidence>
<accession>A0AAN6GF50</accession>
<comment type="caution">
    <text evidence="2">The sequence shown here is derived from an EMBL/GenBank/DDBJ whole genome shotgun (WGS) entry which is preliminary data.</text>
</comment>